<feature type="region of interest" description="Disordered" evidence="1">
    <location>
        <begin position="1"/>
        <end position="27"/>
    </location>
</feature>
<comment type="caution">
    <text evidence="2">The sequence shown here is derived from an EMBL/GenBank/DDBJ whole genome shotgun (WGS) entry which is preliminary data.</text>
</comment>
<organism evidence="2 3">
    <name type="scientific">Methanimicrococcus hacksteinii</name>
    <dbReference type="NCBI Taxonomy" id="3028293"/>
    <lineage>
        <taxon>Archaea</taxon>
        <taxon>Methanobacteriati</taxon>
        <taxon>Methanobacteriota</taxon>
        <taxon>Stenosarchaea group</taxon>
        <taxon>Methanomicrobia</taxon>
        <taxon>Methanosarcinales</taxon>
        <taxon>Methanosarcinaceae</taxon>
        <taxon>Methanimicrococcus</taxon>
    </lineage>
</organism>
<dbReference type="Proteomes" id="UP001272052">
    <property type="component" value="Unassembled WGS sequence"/>
</dbReference>
<keyword evidence="3" id="KW-1185">Reference proteome</keyword>
<dbReference type="EMBL" id="JAWDKC010000033">
    <property type="protein sequence ID" value="MDV0446116.1"/>
    <property type="molecule type" value="Genomic_DNA"/>
</dbReference>
<name>A0ABU3VRT1_9EURY</name>
<sequence length="72" mass="7898">MIRKNLIKESQPAISRTGKIAGGTKKSSEKAFDAVVLGKNKDKKTATGIDYSKKISDVPVYRPFSGRKKTDI</sequence>
<evidence type="ECO:0000256" key="1">
    <source>
        <dbReference type="SAM" id="MobiDB-lite"/>
    </source>
</evidence>
<gene>
    <name evidence="2" type="ORF">MmiAt1_17310</name>
</gene>
<evidence type="ECO:0000313" key="3">
    <source>
        <dbReference type="Proteomes" id="UP001272052"/>
    </source>
</evidence>
<reference evidence="2 3" key="1">
    <citation type="submission" date="2023-06" db="EMBL/GenBank/DDBJ databases">
        <title>Genome sequence of Methanimicrococcus sp. At1.</title>
        <authorList>
            <person name="Protasov E."/>
            <person name="Platt K."/>
            <person name="Poehlein A."/>
            <person name="Daniel R."/>
            <person name="Brune A."/>
        </authorList>
    </citation>
    <scope>NUCLEOTIDE SEQUENCE [LARGE SCALE GENOMIC DNA]</scope>
    <source>
        <strain evidence="2 3">At1</strain>
    </source>
</reference>
<accession>A0ABU3VRT1</accession>
<protein>
    <submittedName>
        <fullName evidence="2">Uncharacterized protein</fullName>
    </submittedName>
</protein>
<proteinExistence type="predicted"/>
<evidence type="ECO:0000313" key="2">
    <source>
        <dbReference type="EMBL" id="MDV0446116.1"/>
    </source>
</evidence>